<sequence length="173" mass="19234">MMMQMLVAGGLAPLTDGQRGADEDNPRGYLEYDKTKSLRSDNSWLGDARGKVVKVIVQLLEYLPREKYRIVFMQRDLIEVVRSQRTMLERSGKQGAALSDAQLEGLFSKQVEAVDRFLQASDAQVLKVQHRSCIDCPAEVAAEVNRFLGGGLDEGAMVEAVDPTLYRQQSGPE</sequence>
<proteinExistence type="predicted"/>
<evidence type="ECO:0000313" key="1">
    <source>
        <dbReference type="EMBL" id="TWT74533.1"/>
    </source>
</evidence>
<dbReference type="InterPro" id="IPR027417">
    <property type="entry name" value="P-loop_NTPase"/>
</dbReference>
<evidence type="ECO:0008006" key="3">
    <source>
        <dbReference type="Google" id="ProtNLM"/>
    </source>
</evidence>
<accession>A0A5C5YHC8</accession>
<dbReference type="Proteomes" id="UP000318478">
    <property type="component" value="Unassembled WGS sequence"/>
</dbReference>
<name>A0A5C5YHC8_9BACT</name>
<dbReference type="Gene3D" id="3.40.50.300">
    <property type="entry name" value="P-loop containing nucleotide triphosphate hydrolases"/>
    <property type="match status" value="1"/>
</dbReference>
<dbReference type="EMBL" id="SJPO01000008">
    <property type="protein sequence ID" value="TWT74533.1"/>
    <property type="molecule type" value="Genomic_DNA"/>
</dbReference>
<protein>
    <recommendedName>
        <fullName evidence="3">Sulfotransferase family protein</fullName>
    </recommendedName>
</protein>
<keyword evidence="2" id="KW-1185">Reference proteome</keyword>
<dbReference type="AlphaFoldDB" id="A0A5C5YHC8"/>
<dbReference type="SUPFAM" id="SSF52540">
    <property type="entry name" value="P-loop containing nucleoside triphosphate hydrolases"/>
    <property type="match status" value="1"/>
</dbReference>
<reference evidence="1 2" key="1">
    <citation type="submission" date="2019-02" db="EMBL/GenBank/DDBJ databases">
        <title>Deep-cultivation of Planctomycetes and their phenomic and genomic characterization uncovers novel biology.</title>
        <authorList>
            <person name="Wiegand S."/>
            <person name="Jogler M."/>
            <person name="Boedeker C."/>
            <person name="Pinto D."/>
            <person name="Vollmers J."/>
            <person name="Rivas-Marin E."/>
            <person name="Kohn T."/>
            <person name="Peeters S.H."/>
            <person name="Heuer A."/>
            <person name="Rast P."/>
            <person name="Oberbeckmann S."/>
            <person name="Bunk B."/>
            <person name="Jeske O."/>
            <person name="Meyerdierks A."/>
            <person name="Storesund J.E."/>
            <person name="Kallscheuer N."/>
            <person name="Luecker S."/>
            <person name="Lage O.M."/>
            <person name="Pohl T."/>
            <person name="Merkel B.J."/>
            <person name="Hornburger P."/>
            <person name="Mueller R.-W."/>
            <person name="Bruemmer F."/>
            <person name="Labrenz M."/>
            <person name="Spormann A.M."/>
            <person name="Op Den Camp H."/>
            <person name="Overmann J."/>
            <person name="Amann R."/>
            <person name="Jetten M.S.M."/>
            <person name="Mascher T."/>
            <person name="Medema M.H."/>
            <person name="Devos D.P."/>
            <person name="Kaster A.-K."/>
            <person name="Ovreas L."/>
            <person name="Rohde M."/>
            <person name="Galperin M.Y."/>
            <person name="Jogler C."/>
        </authorList>
    </citation>
    <scope>NUCLEOTIDE SEQUENCE [LARGE SCALE GENOMIC DNA]</scope>
    <source>
        <strain evidence="1 2">Pla123a</strain>
    </source>
</reference>
<organism evidence="1 2">
    <name type="scientific">Posidoniimonas polymericola</name>
    <dbReference type="NCBI Taxonomy" id="2528002"/>
    <lineage>
        <taxon>Bacteria</taxon>
        <taxon>Pseudomonadati</taxon>
        <taxon>Planctomycetota</taxon>
        <taxon>Planctomycetia</taxon>
        <taxon>Pirellulales</taxon>
        <taxon>Lacipirellulaceae</taxon>
        <taxon>Posidoniimonas</taxon>
    </lineage>
</organism>
<gene>
    <name evidence="1" type="ORF">Pla123a_33560</name>
</gene>
<evidence type="ECO:0000313" key="2">
    <source>
        <dbReference type="Proteomes" id="UP000318478"/>
    </source>
</evidence>
<comment type="caution">
    <text evidence="1">The sequence shown here is derived from an EMBL/GenBank/DDBJ whole genome shotgun (WGS) entry which is preliminary data.</text>
</comment>